<dbReference type="SMART" id="SM00448">
    <property type="entry name" value="REC"/>
    <property type="match status" value="1"/>
</dbReference>
<dbReference type="PROSITE" id="PS50046">
    <property type="entry name" value="PHYTOCHROME_2"/>
    <property type="match status" value="1"/>
</dbReference>
<evidence type="ECO:0000259" key="11">
    <source>
        <dbReference type="PROSITE" id="PS50112"/>
    </source>
</evidence>
<dbReference type="Gene3D" id="2.10.70.100">
    <property type="match status" value="2"/>
</dbReference>
<dbReference type="OrthoDB" id="9810730at2"/>
<dbReference type="CDD" id="cd16922">
    <property type="entry name" value="HATPase_EvgS-ArcB-TorS-like"/>
    <property type="match status" value="1"/>
</dbReference>
<dbReference type="FunFam" id="3.30.565.10:FF:000010">
    <property type="entry name" value="Sensor histidine kinase RcsC"/>
    <property type="match status" value="1"/>
</dbReference>
<dbReference type="GO" id="GO:0000155">
    <property type="term" value="F:phosphorelay sensor kinase activity"/>
    <property type="evidence" value="ECO:0007669"/>
    <property type="project" value="InterPro"/>
</dbReference>
<evidence type="ECO:0000259" key="9">
    <source>
        <dbReference type="PROSITE" id="PS50109"/>
    </source>
</evidence>
<dbReference type="SMART" id="SM00387">
    <property type="entry name" value="HATPase_c"/>
    <property type="match status" value="1"/>
</dbReference>
<dbReference type="InterPro" id="IPR000014">
    <property type="entry name" value="PAS"/>
</dbReference>
<organism evidence="13 14">
    <name type="scientific">Prosthecobacter fusiformis</name>
    <dbReference type="NCBI Taxonomy" id="48464"/>
    <lineage>
        <taxon>Bacteria</taxon>
        <taxon>Pseudomonadati</taxon>
        <taxon>Verrucomicrobiota</taxon>
        <taxon>Verrucomicrobiia</taxon>
        <taxon>Verrucomicrobiales</taxon>
        <taxon>Verrucomicrobiaceae</taxon>
        <taxon>Prosthecobacter</taxon>
    </lineage>
</organism>
<dbReference type="SUPFAM" id="SSF52172">
    <property type="entry name" value="CheY-like"/>
    <property type="match status" value="1"/>
</dbReference>
<dbReference type="Gene3D" id="3.30.565.10">
    <property type="entry name" value="Histidine kinase-like ATPase, C-terminal domain"/>
    <property type="match status" value="1"/>
</dbReference>
<dbReference type="InterPro" id="IPR005467">
    <property type="entry name" value="His_kinase_dom"/>
</dbReference>
<dbReference type="PROSITE" id="PS50109">
    <property type="entry name" value="HIS_KIN"/>
    <property type="match status" value="1"/>
</dbReference>
<dbReference type="Pfam" id="PF02518">
    <property type="entry name" value="HATPase_c"/>
    <property type="match status" value="1"/>
</dbReference>
<dbReference type="InterPro" id="IPR016132">
    <property type="entry name" value="Phyto_chromo_attachment"/>
</dbReference>
<dbReference type="Pfam" id="PF01590">
    <property type="entry name" value="GAF"/>
    <property type="match status" value="1"/>
</dbReference>
<feature type="domain" description="Response regulatory" evidence="10">
    <location>
        <begin position="1137"/>
        <end position="1255"/>
    </location>
</feature>
<dbReference type="InterPro" id="IPR003661">
    <property type="entry name" value="HisK_dim/P_dom"/>
</dbReference>
<dbReference type="AlphaFoldDB" id="A0A4V3FI89"/>
<evidence type="ECO:0000313" key="13">
    <source>
        <dbReference type="EMBL" id="TDU81493.1"/>
    </source>
</evidence>
<dbReference type="SUPFAM" id="SSF47384">
    <property type="entry name" value="Homodimeric domain of signal transducing histidine kinase"/>
    <property type="match status" value="1"/>
</dbReference>
<dbReference type="Pfam" id="PF00512">
    <property type="entry name" value="HisKA"/>
    <property type="match status" value="1"/>
</dbReference>
<dbReference type="Pfam" id="PF08448">
    <property type="entry name" value="PAS_4"/>
    <property type="match status" value="2"/>
</dbReference>
<comment type="similarity">
    <text evidence="2">In the N-terminal section; belongs to the phytochrome family.</text>
</comment>
<sequence>MSIAPSQPSPCAPARHDDAETLAFLNRLTQAVLGLSSPEQIIVTVERMLGEHLEVSRVLVAEASADGETVLVPQTWEAEGMLPLKATTHRLADYGDRLLPDYRAGRPHVRRDACREYSAGPELEALKAIGAVAAIDVPVLIDGIFYMLFVVHQATPRDWTEGEISLVRQVADRTAAEVQRARALREVQASELRFRQMADSMPQIVWTAKPDGIIDYSNRKWHEYTGLPEHDLASLSHEAVVHEEDRARMRAAWEQAVSAGSSYEQEVRLRYGGDGSYRWFINRGLPVRDTGGRVTGWYGTLTDIHDQRMAAEAGWRNEQRLVAALDVADMGTFDWDVRTDAVTMDARSRELFGFDDDQSITAQALFGRIVPSMVSEVQSAAEISLRELSRMEIEYDIRHPAGEVRTVVSISNVAVGTDGQPERLYGVLGDGTNRKRAEMERERFLRTIEVEKANLAAVVEKAPAFICVLRGPEHVFELANEDYYRLAGRRDIIGRTVRAVFPEVEGQGFFEMLDQVYQTGESVSGTEVPLLLGPEERGPARLRFVSFVYQALRDPDGNVSGIFVHGVDMTDAVQVRQALVTSERRRKAALDAAGVGAFNIDITRQDLEADERFRAIFGVKADNLSYADAFAIIHADDREMVRDKVAAATDAKDPQPYAVEYRVVHPDGSIHWVAARGKSAFEGVGDDQQMASFNGTVTDITAQKHAEDELEFQRHQLELIFRESPAAMALWRGDELIFERVNPEYQSLFGNDRQLVGKALLEAVPELEGQGFDEAIRKVLHTGVPFTGTEVLARFASEDGGPPIDRYFDFTYLQVRDPDGCPYGVYDHAVDVTGRVLARRDLEKSQALLQQALSERQSLLDAERAARMEAEQASRMKDEFLATLSHELRTPLNAIVGWTELLHMTSNPSEDLLEGLEVISRNAKAQTQIIEDILDMSRIVNGKLRLSIQPIHLSMIVTAAVETLQPAANGKGVQLQVEAGQLGGRFHGDPNRLQQVLWNLISNALKFTPKGGRVQVSLRQDSGQMEISVTDSGEGIAPEFLPHIFDRFRQADSSTTRIHGGLGLGLSIVKQIVEMHGGTVSADSPGKGQGATFTVCLPLGSLPADAESSAPTASPNSHIAAPAAAFATGDHPLGGLSVVAVDDEPDAVAFLQRLLTANGARVRIAHSAAEALALILEEPPDLLLSDIGMPVEDGYSLIRKVRALPPAEGGGLPAIALTAYARTVDRVKALEAGFQMHLSKPVEPAELIASIVALARLRQ</sequence>
<dbReference type="SMART" id="SM00388">
    <property type="entry name" value="HisKA"/>
    <property type="match status" value="1"/>
</dbReference>
<dbReference type="Pfam" id="PF00072">
    <property type="entry name" value="Response_reg"/>
    <property type="match status" value="1"/>
</dbReference>
<keyword evidence="6" id="KW-0418">Kinase</keyword>
<feature type="domain" description="PAC" evidence="12">
    <location>
        <begin position="657"/>
        <end position="712"/>
    </location>
</feature>
<feature type="domain" description="Phytochrome chromophore attachment site" evidence="8">
    <location>
        <begin position="123"/>
        <end position="173"/>
    </location>
</feature>
<evidence type="ECO:0000256" key="2">
    <source>
        <dbReference type="ARBA" id="ARBA00006402"/>
    </source>
</evidence>
<feature type="modified residue" description="4-aspartylphosphate" evidence="7">
    <location>
        <position position="1186"/>
    </location>
</feature>
<evidence type="ECO:0000256" key="6">
    <source>
        <dbReference type="ARBA" id="ARBA00022777"/>
    </source>
</evidence>
<evidence type="ECO:0000259" key="8">
    <source>
        <dbReference type="PROSITE" id="PS50046"/>
    </source>
</evidence>
<comment type="caution">
    <text evidence="13">The sequence shown here is derived from an EMBL/GenBank/DDBJ whole genome shotgun (WGS) entry which is preliminary data.</text>
</comment>
<dbReference type="SUPFAM" id="SSF55785">
    <property type="entry name" value="PYP-like sensor domain (PAS domain)"/>
    <property type="match status" value="5"/>
</dbReference>
<evidence type="ECO:0000313" key="14">
    <source>
        <dbReference type="Proteomes" id="UP000295662"/>
    </source>
</evidence>
<dbReference type="InterPro" id="IPR036097">
    <property type="entry name" value="HisK_dim/P_sf"/>
</dbReference>
<dbReference type="Gene3D" id="3.30.450.40">
    <property type="match status" value="1"/>
</dbReference>
<dbReference type="Gene3D" id="3.30.450.20">
    <property type="entry name" value="PAS domain"/>
    <property type="match status" value="5"/>
</dbReference>
<dbReference type="SUPFAM" id="SSF55781">
    <property type="entry name" value="GAF domain-like"/>
    <property type="match status" value="1"/>
</dbReference>
<dbReference type="InterPro" id="IPR011006">
    <property type="entry name" value="CheY-like_superfamily"/>
</dbReference>
<evidence type="ECO:0000256" key="3">
    <source>
        <dbReference type="ARBA" id="ARBA00012438"/>
    </source>
</evidence>
<dbReference type="Gene3D" id="3.40.50.2300">
    <property type="match status" value="1"/>
</dbReference>
<dbReference type="CDD" id="cd00082">
    <property type="entry name" value="HisKA"/>
    <property type="match status" value="1"/>
</dbReference>
<dbReference type="Gene3D" id="1.10.287.130">
    <property type="match status" value="1"/>
</dbReference>
<dbReference type="PROSITE" id="PS50112">
    <property type="entry name" value="PAS"/>
    <property type="match status" value="1"/>
</dbReference>
<evidence type="ECO:0000256" key="4">
    <source>
        <dbReference type="ARBA" id="ARBA00022553"/>
    </source>
</evidence>
<dbReference type="InterPro" id="IPR000700">
    <property type="entry name" value="PAS-assoc_C"/>
</dbReference>
<dbReference type="InterPro" id="IPR001789">
    <property type="entry name" value="Sig_transdc_resp-reg_receiver"/>
</dbReference>
<dbReference type="EMBL" id="SOCA01000001">
    <property type="protein sequence ID" value="TDU81493.1"/>
    <property type="molecule type" value="Genomic_DNA"/>
</dbReference>
<comment type="catalytic activity">
    <reaction evidence="1">
        <text>ATP + protein L-histidine = ADP + protein N-phospho-L-histidine.</text>
        <dbReference type="EC" id="2.7.13.3"/>
    </reaction>
</comment>
<name>A0A4V3FI89_9BACT</name>
<dbReference type="InterPro" id="IPR003594">
    <property type="entry name" value="HATPase_dom"/>
</dbReference>
<dbReference type="InterPro" id="IPR035965">
    <property type="entry name" value="PAS-like_dom_sf"/>
</dbReference>
<dbReference type="Pfam" id="PF08447">
    <property type="entry name" value="PAS_3"/>
    <property type="match status" value="3"/>
</dbReference>
<dbReference type="EC" id="2.7.13.3" evidence="3"/>
<dbReference type="SUPFAM" id="SSF55874">
    <property type="entry name" value="ATPase domain of HSP90 chaperone/DNA topoisomerase II/histidine kinase"/>
    <property type="match status" value="1"/>
</dbReference>
<dbReference type="InterPro" id="IPR001610">
    <property type="entry name" value="PAC"/>
</dbReference>
<dbReference type="Proteomes" id="UP000295662">
    <property type="component" value="Unassembled WGS sequence"/>
</dbReference>
<proteinExistence type="inferred from homology"/>
<evidence type="ECO:0000259" key="12">
    <source>
        <dbReference type="PROSITE" id="PS50113"/>
    </source>
</evidence>
<accession>A0A4V3FI89</accession>
<dbReference type="InterPro" id="IPR013656">
    <property type="entry name" value="PAS_4"/>
</dbReference>
<evidence type="ECO:0000256" key="7">
    <source>
        <dbReference type="PROSITE-ProRule" id="PRU00169"/>
    </source>
</evidence>
<dbReference type="InterPro" id="IPR029016">
    <property type="entry name" value="GAF-like_dom_sf"/>
</dbReference>
<evidence type="ECO:0000259" key="10">
    <source>
        <dbReference type="PROSITE" id="PS50110"/>
    </source>
</evidence>
<protein>
    <recommendedName>
        <fullName evidence="3">histidine kinase</fullName>
        <ecNumber evidence="3">2.7.13.3</ecNumber>
    </recommendedName>
</protein>
<dbReference type="PRINTS" id="PR00344">
    <property type="entry name" value="BCTRLSENSOR"/>
</dbReference>
<dbReference type="PANTHER" id="PTHR43547:SF2">
    <property type="entry name" value="HYBRID SIGNAL TRANSDUCTION HISTIDINE KINASE C"/>
    <property type="match status" value="1"/>
</dbReference>
<dbReference type="CDD" id="cd17580">
    <property type="entry name" value="REC_2_DhkD-like"/>
    <property type="match status" value="1"/>
</dbReference>
<feature type="domain" description="Histidine kinase" evidence="9">
    <location>
        <begin position="883"/>
        <end position="1101"/>
    </location>
</feature>
<dbReference type="FunFam" id="3.30.450.20:FF:000099">
    <property type="entry name" value="Sensory box sensor histidine kinase"/>
    <property type="match status" value="1"/>
</dbReference>
<dbReference type="PROSITE" id="PS50113">
    <property type="entry name" value="PAC"/>
    <property type="match status" value="2"/>
</dbReference>
<feature type="domain" description="PAS" evidence="11">
    <location>
        <begin position="190"/>
        <end position="260"/>
    </location>
</feature>
<dbReference type="PANTHER" id="PTHR43547">
    <property type="entry name" value="TWO-COMPONENT HISTIDINE KINASE"/>
    <property type="match status" value="1"/>
</dbReference>
<reference evidence="13 14" key="1">
    <citation type="submission" date="2019-03" db="EMBL/GenBank/DDBJ databases">
        <title>Genomic Encyclopedia of Archaeal and Bacterial Type Strains, Phase II (KMG-II): from individual species to whole genera.</title>
        <authorList>
            <person name="Goeker M."/>
        </authorList>
    </citation>
    <scope>NUCLEOTIDE SEQUENCE [LARGE SCALE GENOMIC DNA]</scope>
    <source>
        <strain evidence="13 14">ATCC 25309</strain>
    </source>
</reference>
<dbReference type="NCBIfam" id="TIGR00229">
    <property type="entry name" value="sensory_box"/>
    <property type="match status" value="2"/>
</dbReference>
<dbReference type="PROSITE" id="PS50110">
    <property type="entry name" value="RESPONSE_REGULATORY"/>
    <property type="match status" value="1"/>
</dbReference>
<keyword evidence="5" id="KW-0808">Transferase</keyword>
<evidence type="ECO:0000256" key="1">
    <source>
        <dbReference type="ARBA" id="ARBA00000085"/>
    </source>
</evidence>
<dbReference type="SMART" id="SM00091">
    <property type="entry name" value="PAS"/>
    <property type="match status" value="5"/>
</dbReference>
<dbReference type="RefSeq" id="WP_133793440.1">
    <property type="nucleotide sequence ID" value="NZ_SOCA01000001.1"/>
</dbReference>
<dbReference type="SMART" id="SM00065">
    <property type="entry name" value="GAF"/>
    <property type="match status" value="1"/>
</dbReference>
<keyword evidence="4 7" id="KW-0597">Phosphoprotein</keyword>
<dbReference type="CDD" id="cd00130">
    <property type="entry name" value="PAS"/>
    <property type="match status" value="2"/>
</dbReference>
<feature type="domain" description="PAC" evidence="12">
    <location>
        <begin position="263"/>
        <end position="316"/>
    </location>
</feature>
<dbReference type="InterPro" id="IPR003018">
    <property type="entry name" value="GAF"/>
</dbReference>
<dbReference type="InterPro" id="IPR013655">
    <property type="entry name" value="PAS_fold_3"/>
</dbReference>
<gene>
    <name evidence="13" type="ORF">EI77_00803</name>
</gene>
<dbReference type="InterPro" id="IPR036890">
    <property type="entry name" value="HATPase_C_sf"/>
</dbReference>
<keyword evidence="14" id="KW-1185">Reference proteome</keyword>
<dbReference type="InterPro" id="IPR004358">
    <property type="entry name" value="Sig_transdc_His_kin-like_C"/>
</dbReference>
<dbReference type="SMART" id="SM00086">
    <property type="entry name" value="PAC"/>
    <property type="match status" value="3"/>
</dbReference>
<evidence type="ECO:0000256" key="5">
    <source>
        <dbReference type="ARBA" id="ARBA00022679"/>
    </source>
</evidence>